<dbReference type="OMA" id="DARQCTD"/>
<dbReference type="Proteomes" id="UP000014760">
    <property type="component" value="Unassembled WGS sequence"/>
</dbReference>
<dbReference type="Gene3D" id="2.60.40.150">
    <property type="entry name" value="C2 domain"/>
    <property type="match status" value="1"/>
</dbReference>
<keyword evidence="7" id="KW-1185">Reference proteome</keyword>
<comment type="similarity">
    <text evidence="1">Belongs to the AIDA family.</text>
</comment>
<dbReference type="EMBL" id="KB295623">
    <property type="protein sequence ID" value="ELU12878.1"/>
    <property type="molecule type" value="Genomic_DNA"/>
</dbReference>
<organism evidence="5">
    <name type="scientific">Capitella teleta</name>
    <name type="common">Polychaete worm</name>
    <dbReference type="NCBI Taxonomy" id="283909"/>
    <lineage>
        <taxon>Eukaryota</taxon>
        <taxon>Metazoa</taxon>
        <taxon>Spiralia</taxon>
        <taxon>Lophotrochozoa</taxon>
        <taxon>Annelida</taxon>
        <taxon>Polychaeta</taxon>
        <taxon>Sedentaria</taxon>
        <taxon>Scolecida</taxon>
        <taxon>Capitellidae</taxon>
        <taxon>Capitella</taxon>
    </lineage>
</organism>
<evidence type="ECO:0000256" key="2">
    <source>
        <dbReference type="ARBA" id="ARBA00022473"/>
    </source>
</evidence>
<sequence>MADNSVQYTMKNMIQARGTLLPLPEVTADRSFLSLYIDRIGFKDTSSYLEPYLTISVKDENGKDLSSPQDTPISGHRSDACIHFGVQVHIQRPLESLLAGHAIVFEFKHYKPKKRAVSTKCWAFLEHDELKEGEVALELYKKPCDPKRKKLKLMSVKPLFLHLKLILP</sequence>
<keyword evidence="2" id="KW-0217">Developmental protein</keyword>
<dbReference type="OrthoDB" id="428576at2759"/>
<dbReference type="PROSITE" id="PS51911">
    <property type="entry name" value="C2_AIDA"/>
    <property type="match status" value="1"/>
</dbReference>
<reference evidence="7" key="1">
    <citation type="submission" date="2012-12" db="EMBL/GenBank/DDBJ databases">
        <authorList>
            <person name="Hellsten U."/>
            <person name="Grimwood J."/>
            <person name="Chapman J.A."/>
            <person name="Shapiro H."/>
            <person name="Aerts A."/>
            <person name="Otillar R.P."/>
            <person name="Terry A.Y."/>
            <person name="Boore J.L."/>
            <person name="Simakov O."/>
            <person name="Marletaz F."/>
            <person name="Cho S.-J."/>
            <person name="Edsinger-Gonzales E."/>
            <person name="Havlak P."/>
            <person name="Kuo D.-H."/>
            <person name="Larsson T."/>
            <person name="Lv J."/>
            <person name="Arendt D."/>
            <person name="Savage R."/>
            <person name="Osoegawa K."/>
            <person name="de Jong P."/>
            <person name="Lindberg D.R."/>
            <person name="Seaver E.C."/>
            <person name="Weisblat D.A."/>
            <person name="Putnam N.H."/>
            <person name="Grigoriev I.V."/>
            <person name="Rokhsar D.S."/>
        </authorList>
    </citation>
    <scope>NUCLEOTIDE SEQUENCE</scope>
    <source>
        <strain evidence="7">I ESC-2004</strain>
    </source>
</reference>
<comment type="function">
    <text evidence="3">Acts as a ventralizing factor during embryogenesis. Inhibits axin-mediated JNK activation by binding axin and disrupting axin homodimerization. This in turn antagonizes a Wnt/beta-catenin-independent dorsalization pathway activated by AXIN/JNK-signaling.</text>
</comment>
<gene>
    <name evidence="5" type="ORF">CAPTEDRAFT_223130</name>
</gene>
<dbReference type="InterPro" id="IPR025939">
    <property type="entry name" value="Aida_C"/>
</dbReference>
<evidence type="ECO:0000313" key="5">
    <source>
        <dbReference type="EMBL" id="ELU12878.1"/>
    </source>
</evidence>
<evidence type="ECO:0000256" key="1">
    <source>
        <dbReference type="ARBA" id="ARBA00007205"/>
    </source>
</evidence>
<evidence type="ECO:0000259" key="4">
    <source>
        <dbReference type="PROSITE" id="PS51911"/>
    </source>
</evidence>
<evidence type="ECO:0000313" key="6">
    <source>
        <dbReference type="EnsemblMetazoa" id="CapteP223130"/>
    </source>
</evidence>
<reference evidence="5 7" key="2">
    <citation type="journal article" date="2013" name="Nature">
        <title>Insights into bilaterian evolution from three spiralian genomes.</title>
        <authorList>
            <person name="Simakov O."/>
            <person name="Marletaz F."/>
            <person name="Cho S.J."/>
            <person name="Edsinger-Gonzales E."/>
            <person name="Havlak P."/>
            <person name="Hellsten U."/>
            <person name="Kuo D.H."/>
            <person name="Larsson T."/>
            <person name="Lv J."/>
            <person name="Arendt D."/>
            <person name="Savage R."/>
            <person name="Osoegawa K."/>
            <person name="de Jong P."/>
            <person name="Grimwood J."/>
            <person name="Chapman J.A."/>
            <person name="Shapiro H."/>
            <person name="Aerts A."/>
            <person name="Otillar R.P."/>
            <person name="Terry A.Y."/>
            <person name="Boore J.L."/>
            <person name="Grigoriev I.V."/>
            <person name="Lindberg D.R."/>
            <person name="Seaver E.C."/>
            <person name="Weisblat D.A."/>
            <person name="Putnam N.H."/>
            <person name="Rokhsar D.S."/>
        </authorList>
    </citation>
    <scope>NUCLEOTIDE SEQUENCE</scope>
    <source>
        <strain evidence="5 7">I ESC-2004</strain>
    </source>
</reference>
<dbReference type="InterPro" id="IPR035892">
    <property type="entry name" value="C2_domain_sf"/>
</dbReference>
<proteinExistence type="inferred from homology"/>
<accession>R7V203</accession>
<dbReference type="AlphaFoldDB" id="R7V203"/>
<feature type="domain" description="C2 Aida-type" evidence="4">
    <location>
        <begin position="21"/>
        <end position="168"/>
    </location>
</feature>
<dbReference type="GO" id="GO:0035091">
    <property type="term" value="F:phosphatidylinositol binding"/>
    <property type="evidence" value="ECO:0007669"/>
    <property type="project" value="TreeGrafter"/>
</dbReference>
<dbReference type="HOGENOM" id="CLU_121981_0_0_1"/>
<dbReference type="Pfam" id="PF14186">
    <property type="entry name" value="Aida_C2"/>
    <property type="match status" value="1"/>
</dbReference>
<dbReference type="EMBL" id="AMQN01000770">
    <property type="status" value="NOT_ANNOTATED_CDS"/>
    <property type="molecule type" value="Genomic_DNA"/>
</dbReference>
<protein>
    <recommendedName>
        <fullName evidence="4">C2 Aida-type domain-containing protein</fullName>
    </recommendedName>
</protein>
<evidence type="ECO:0000313" key="7">
    <source>
        <dbReference type="Proteomes" id="UP000014760"/>
    </source>
</evidence>
<dbReference type="PANTHER" id="PTHR28654">
    <property type="entry name" value="AXIN INTERACTOR, DORSALIZATION-ASSOCIATED PROTEIN"/>
    <property type="match status" value="1"/>
</dbReference>
<dbReference type="PANTHER" id="PTHR28654:SF1">
    <property type="entry name" value="AXIN INTERACTOR, DORSALIZATION-ASSOCIATED PROTEIN"/>
    <property type="match status" value="1"/>
</dbReference>
<name>R7V203_CAPTE</name>
<dbReference type="EnsemblMetazoa" id="CapteT223130">
    <property type="protein sequence ID" value="CapteP223130"/>
    <property type="gene ID" value="CapteG223130"/>
</dbReference>
<reference evidence="6" key="3">
    <citation type="submission" date="2015-06" db="UniProtKB">
        <authorList>
            <consortium name="EnsemblMetazoa"/>
        </authorList>
    </citation>
    <scope>IDENTIFICATION</scope>
</reference>
<evidence type="ECO:0000256" key="3">
    <source>
        <dbReference type="ARBA" id="ARBA00059715"/>
    </source>
</evidence>
<dbReference type="FunFam" id="2.60.40.150:FF:000059">
    <property type="entry name" value="Axin interactor, dorsalization-associated protein"/>
    <property type="match status" value="1"/>
</dbReference>
<dbReference type="GO" id="GO:0016020">
    <property type="term" value="C:membrane"/>
    <property type="evidence" value="ECO:0007669"/>
    <property type="project" value="TreeGrafter"/>
</dbReference>